<comment type="similarity">
    <text evidence="1">Belongs to the UPF0751 family.</text>
</comment>
<evidence type="ECO:0000256" key="1">
    <source>
        <dbReference type="ARBA" id="ARBA00007189"/>
    </source>
</evidence>
<keyword evidence="2" id="KW-0175">Coiled coil</keyword>
<proteinExistence type="inferred from homology"/>
<dbReference type="Pfam" id="PF10087">
    <property type="entry name" value="DUF2325"/>
    <property type="match status" value="1"/>
</dbReference>
<accession>A0ABM7MQ49</accession>
<sequence length="432" mass="48511">MISAANFRAQQVLQSHPLLNPYTHCTPMLLGDFVPGVVRPTLAREARSDVQPQTRSGSGRRKLWELSSNAACLVTGVCLHFYEVQKLACKVGMEVDACSEYDLHGLVSQECRNRCALAELVQRELDSRFALSVQQSQRLKTTEALARWWDDSCDDSDWAGEFWAVLSHPRCSSDLEDIVLGQVHMLEHRASMTVRTAATWRNEILAERQRLAQELASVQQRIQAQAVEHATAVAVWQAECVKMRASVIRAETERDLAQTRLQELKSLEPDVLTRQRLLEDNQRLQAQNEKLLMRVLQRENHEVDKPVLKSVSEDEGKSSLAGLFNPALDLNERQVLCVGGRTSSIPVYREVIEDRGASFMHHDGGEENKASRLVSQLQAADVVICQVGCISHDAYWRVKEHCKRTGKPCLFVEMSGRSALERALGHKVAAAL</sequence>
<organism evidence="3 4">
    <name type="scientific">Rhodoferax lithotrophicus</name>
    <dbReference type="NCBI Taxonomy" id="2798804"/>
    <lineage>
        <taxon>Bacteria</taxon>
        <taxon>Pseudomonadati</taxon>
        <taxon>Pseudomonadota</taxon>
        <taxon>Betaproteobacteria</taxon>
        <taxon>Burkholderiales</taxon>
        <taxon>Comamonadaceae</taxon>
        <taxon>Rhodoferax</taxon>
    </lineage>
</organism>
<evidence type="ECO:0000313" key="4">
    <source>
        <dbReference type="Proteomes" id="UP000824366"/>
    </source>
</evidence>
<gene>
    <name evidence="3" type="ORF">MIZ03_3289</name>
</gene>
<evidence type="ECO:0000256" key="2">
    <source>
        <dbReference type="SAM" id="Coils"/>
    </source>
</evidence>
<dbReference type="RefSeq" id="WP_223904350.1">
    <property type="nucleotide sequence ID" value="NZ_AP024238.1"/>
</dbReference>
<name>A0ABM7MQ49_9BURK</name>
<feature type="coiled-coil region" evidence="2">
    <location>
        <begin position="201"/>
        <end position="294"/>
    </location>
</feature>
<dbReference type="Proteomes" id="UP000824366">
    <property type="component" value="Chromosome"/>
</dbReference>
<dbReference type="EMBL" id="AP024238">
    <property type="protein sequence ID" value="BCO28389.1"/>
    <property type="molecule type" value="Genomic_DNA"/>
</dbReference>
<evidence type="ECO:0000313" key="3">
    <source>
        <dbReference type="EMBL" id="BCO28389.1"/>
    </source>
</evidence>
<dbReference type="InterPro" id="IPR016772">
    <property type="entry name" value="UCP020408"/>
</dbReference>
<reference evidence="3 4" key="1">
    <citation type="journal article" date="2021" name="Microbiol. Spectr.">
        <title>A Single Bacterium Capable of Oxidation and Reduction of Iron at Circumneutral pH.</title>
        <authorList>
            <person name="Kato S."/>
            <person name="Ohkuma M."/>
        </authorList>
    </citation>
    <scope>NUCLEOTIDE SEQUENCE [LARGE SCALE GENOMIC DNA]</scope>
    <source>
        <strain evidence="3 4">MIZ03</strain>
    </source>
</reference>
<protein>
    <recommendedName>
        <fullName evidence="5">DUF2325 domain-containing protein</fullName>
    </recommendedName>
</protein>
<evidence type="ECO:0008006" key="5">
    <source>
        <dbReference type="Google" id="ProtNLM"/>
    </source>
</evidence>
<keyword evidence="4" id="KW-1185">Reference proteome</keyword>